<comment type="caution">
    <text evidence="1">The sequence shown here is derived from an EMBL/GenBank/DDBJ whole genome shotgun (WGS) entry which is preliminary data.</text>
</comment>
<gene>
    <name evidence="1" type="ORF">GCM10022409_31090</name>
</gene>
<organism evidence="1 2">
    <name type="scientific">Hymenobacter glaciei</name>
    <dbReference type="NCBI Taxonomy" id="877209"/>
    <lineage>
        <taxon>Bacteria</taxon>
        <taxon>Pseudomonadati</taxon>
        <taxon>Bacteroidota</taxon>
        <taxon>Cytophagia</taxon>
        <taxon>Cytophagales</taxon>
        <taxon>Hymenobacteraceae</taxon>
        <taxon>Hymenobacter</taxon>
    </lineage>
</organism>
<evidence type="ECO:0000313" key="2">
    <source>
        <dbReference type="Proteomes" id="UP001501469"/>
    </source>
</evidence>
<dbReference type="EMBL" id="BAABDK010000025">
    <property type="protein sequence ID" value="GAA4042929.1"/>
    <property type="molecule type" value="Genomic_DNA"/>
</dbReference>
<dbReference type="Gene3D" id="2.120.10.30">
    <property type="entry name" value="TolB, C-terminal domain"/>
    <property type="match status" value="1"/>
</dbReference>
<sequence>MLKNDYSRALRWGHMGWLALALLALLTLPGSTARAQAPAFTQATSFGFQAGGGSISGDKLAADAQGNVYVTGTYAGDIDFGSIHLSGDGGFVAKRGPTGNWLWALRIEKGGNFDSQNTDIAVDDNGYPYVLGNLPAAGAQFGSTTLALTGVFVAKLDPAGTWLWAVAGGSRTALGNCTGTSLAVQGNGSALAITGRFAGSVSFGSLAVATTSPNNTDAFVARLDGAGNWLWVQRGGGSQYDQGRTVALDAGGNVFCTGDYSSSTATFGTTALPLTPAGGIVVAPSDIFVVRLDAAGNWLWALSVGSNDIDTAVGLAVGSDGNAYVAGNYQGSMVTLGSTTLSHRNFNGQPSNELFVAKLTPAGTWLWATRAGGAYGAMGISQAVDLVGMDLAVDAANNPCVTGSLQVGANVGTSATAYFGTNTLLATLSIDLFVARLTAAGTWQWALKATGTGTDRGRGIASSSTGTVYVAGDFASNQLTLGSSVLTLGGTTDLVLAELSSSGTVQRVATTRGRGESEASALASDAAGNTYVVGNFRSEITLGTTTLRSLGDRDIVVAKRAPDGHYLWAVRAGGTENDRSHGIAVDGSGNVYITGEYHSFTAGFGSTNLTGGVANSFTEANVFVAKLDAQGNWLWATQAGGSGYLNDDISNGIAVDGSGNACITGYFQGASATFGSTTLTNRSGATTRGSNLFVAKLAPGGSWLWAVSGGSVGTTAIADHGAAVAVDGSGNVSVTGAFSRATAVFGSITLSSTNAPSNSSREAFVAQLSPAGSWQWAVQAGGPRDDFGTGLAVDGSGSVYVSGSINQTITSTSTAYFGTIPLVAATGHAFAARLSPAGSWQWAVQAGGTNYYDLGGPIAVDGSGNAYLVAGVGSTDLTFGSIHPTTTHLGELAVAKIDPAGTFLWVVLGSALNTNGNGIVNGAGLTVTSSGILYLVSTFYGPQASFGPFSVVGSGSYVGYTGIHGRTGYIAQLGGTVTGTLPGLAARRVALWPNPTRETVQVSGFAPGQAVRVLDALGRVVLRATVPAAGPLLLHLPATLRAGIYLVQASGQQARLQVE</sequence>
<proteinExistence type="predicted"/>
<protein>
    <recommendedName>
        <fullName evidence="3">Secretion system C-terminal sorting domain-containing protein</fullName>
    </recommendedName>
</protein>
<name>A0ABP7UGK5_9BACT</name>
<dbReference type="SUPFAM" id="SSF63829">
    <property type="entry name" value="Calcium-dependent phosphotriesterase"/>
    <property type="match status" value="1"/>
</dbReference>
<dbReference type="Proteomes" id="UP001501469">
    <property type="component" value="Unassembled WGS sequence"/>
</dbReference>
<evidence type="ECO:0008006" key="3">
    <source>
        <dbReference type="Google" id="ProtNLM"/>
    </source>
</evidence>
<keyword evidence="2" id="KW-1185">Reference proteome</keyword>
<reference evidence="2" key="1">
    <citation type="journal article" date="2019" name="Int. J. Syst. Evol. Microbiol.">
        <title>The Global Catalogue of Microorganisms (GCM) 10K type strain sequencing project: providing services to taxonomists for standard genome sequencing and annotation.</title>
        <authorList>
            <consortium name="The Broad Institute Genomics Platform"/>
            <consortium name="The Broad Institute Genome Sequencing Center for Infectious Disease"/>
            <person name="Wu L."/>
            <person name="Ma J."/>
        </authorList>
    </citation>
    <scope>NUCLEOTIDE SEQUENCE [LARGE SCALE GENOMIC DNA]</scope>
    <source>
        <strain evidence="2">JCM 17225</strain>
    </source>
</reference>
<dbReference type="InterPro" id="IPR011042">
    <property type="entry name" value="6-blade_b-propeller_TolB-like"/>
</dbReference>
<accession>A0ABP7UGK5</accession>
<dbReference type="PANTHER" id="PTHR35580:SF1">
    <property type="entry name" value="PHYTASE-LIKE DOMAIN-CONTAINING PROTEIN"/>
    <property type="match status" value="1"/>
</dbReference>
<dbReference type="InterPro" id="IPR052918">
    <property type="entry name" value="Motility_Chemotaxis_Reg"/>
</dbReference>
<dbReference type="InterPro" id="IPR010620">
    <property type="entry name" value="SBBP_repeat"/>
</dbReference>
<dbReference type="PANTHER" id="PTHR35580">
    <property type="entry name" value="CELL SURFACE GLYCOPROTEIN (S-LAYER PROTEIN)-LIKE PROTEIN"/>
    <property type="match status" value="1"/>
</dbReference>
<dbReference type="Pfam" id="PF06739">
    <property type="entry name" value="SBBP"/>
    <property type="match status" value="3"/>
</dbReference>
<dbReference type="RefSeq" id="WP_345056320.1">
    <property type="nucleotide sequence ID" value="NZ_BAABDK010000025.1"/>
</dbReference>
<evidence type="ECO:0000313" key="1">
    <source>
        <dbReference type="EMBL" id="GAA4042929.1"/>
    </source>
</evidence>